<dbReference type="GO" id="GO:0034455">
    <property type="term" value="C:t-UTP complex"/>
    <property type="evidence" value="ECO:0007669"/>
    <property type="project" value="TreeGrafter"/>
</dbReference>
<gene>
    <name evidence="3" type="primary">UTP4</name>
    <name evidence="3" type="ORF">EVAR_53007_1</name>
</gene>
<name>A0A4C1XM11_EUMVA</name>
<proteinExistence type="predicted"/>
<dbReference type="EMBL" id="BGZK01000900">
    <property type="protein sequence ID" value="GBP64508.1"/>
    <property type="molecule type" value="Genomic_DNA"/>
</dbReference>
<organism evidence="3 4">
    <name type="scientific">Eumeta variegata</name>
    <name type="common">Bagworm moth</name>
    <name type="synonym">Eumeta japonica</name>
    <dbReference type="NCBI Taxonomy" id="151549"/>
    <lineage>
        <taxon>Eukaryota</taxon>
        <taxon>Metazoa</taxon>
        <taxon>Ecdysozoa</taxon>
        <taxon>Arthropoda</taxon>
        <taxon>Hexapoda</taxon>
        <taxon>Insecta</taxon>
        <taxon>Pterygota</taxon>
        <taxon>Neoptera</taxon>
        <taxon>Endopterygota</taxon>
        <taxon>Lepidoptera</taxon>
        <taxon>Glossata</taxon>
        <taxon>Ditrysia</taxon>
        <taxon>Tineoidea</taxon>
        <taxon>Psychidae</taxon>
        <taxon>Oiketicinae</taxon>
        <taxon>Eumeta</taxon>
    </lineage>
</organism>
<dbReference type="OrthoDB" id="8883818at2759"/>
<keyword evidence="2" id="KW-0677">Repeat</keyword>
<accession>A0A4C1XM11</accession>
<evidence type="ECO:0000313" key="4">
    <source>
        <dbReference type="Proteomes" id="UP000299102"/>
    </source>
</evidence>
<dbReference type="SMART" id="SM00320">
    <property type="entry name" value="WD40"/>
    <property type="match status" value="7"/>
</dbReference>
<keyword evidence="4" id="KW-1185">Reference proteome</keyword>
<dbReference type="Gene3D" id="2.130.10.10">
    <property type="entry name" value="YVTN repeat-like/Quinoprotein amine dehydrogenase"/>
    <property type="match status" value="2"/>
</dbReference>
<dbReference type="InterPro" id="IPR036322">
    <property type="entry name" value="WD40_repeat_dom_sf"/>
</dbReference>
<dbReference type="Pfam" id="PF00400">
    <property type="entry name" value="WD40"/>
    <property type="match status" value="1"/>
</dbReference>
<reference evidence="3 4" key="1">
    <citation type="journal article" date="2019" name="Commun. Biol.">
        <title>The bagworm genome reveals a unique fibroin gene that provides high tensile strength.</title>
        <authorList>
            <person name="Kono N."/>
            <person name="Nakamura H."/>
            <person name="Ohtoshi R."/>
            <person name="Tomita M."/>
            <person name="Numata K."/>
            <person name="Arakawa K."/>
        </authorList>
    </citation>
    <scope>NUCLEOTIDE SEQUENCE [LARGE SCALE GENOMIC DNA]</scope>
</reference>
<dbReference type="PROSITE" id="PS00678">
    <property type="entry name" value="WD_REPEATS_1"/>
    <property type="match status" value="1"/>
</dbReference>
<evidence type="ECO:0000256" key="2">
    <source>
        <dbReference type="ARBA" id="ARBA00022737"/>
    </source>
</evidence>
<dbReference type="STRING" id="151549.A0A4C1XM11"/>
<comment type="caution">
    <text evidence="3">The sequence shown here is derived from an EMBL/GenBank/DDBJ whole genome shotgun (WGS) entry which is preliminary data.</text>
</comment>
<evidence type="ECO:0000256" key="1">
    <source>
        <dbReference type="ARBA" id="ARBA00022574"/>
    </source>
</evidence>
<protein>
    <submittedName>
        <fullName evidence="3">U3 small nucleolar RNA-associated protein 4 homolog</fullName>
    </submittedName>
</protein>
<dbReference type="PANTHER" id="PTHR44163:SF1">
    <property type="entry name" value="U3 SMALL NUCLEOLAR RNA-ASSOCIATED PROTEIN 4 HOMOLOG"/>
    <property type="match status" value="1"/>
</dbReference>
<evidence type="ECO:0000313" key="3">
    <source>
        <dbReference type="EMBL" id="GBP64508.1"/>
    </source>
</evidence>
<dbReference type="GO" id="GO:0000462">
    <property type="term" value="P:maturation of SSU-rRNA from tricistronic rRNA transcript (SSU-rRNA, 5.8S rRNA, LSU-rRNA)"/>
    <property type="evidence" value="ECO:0007669"/>
    <property type="project" value="InterPro"/>
</dbReference>
<dbReference type="InterPro" id="IPR001680">
    <property type="entry name" value="WD40_rpt"/>
</dbReference>
<dbReference type="SUPFAM" id="SSF50978">
    <property type="entry name" value="WD40 repeat-like"/>
    <property type="match status" value="2"/>
</dbReference>
<dbReference type="GO" id="GO:0003723">
    <property type="term" value="F:RNA binding"/>
    <property type="evidence" value="ECO:0007669"/>
    <property type="project" value="TreeGrafter"/>
</dbReference>
<dbReference type="InterPro" id="IPR015943">
    <property type="entry name" value="WD40/YVTN_repeat-like_dom_sf"/>
</dbReference>
<dbReference type="InterPro" id="IPR046351">
    <property type="entry name" value="UTP4"/>
</dbReference>
<dbReference type="GO" id="GO:0030686">
    <property type="term" value="C:90S preribosome"/>
    <property type="evidence" value="ECO:0007669"/>
    <property type="project" value="InterPro"/>
</dbReference>
<sequence length="576" mass="64110">MATKVHKVRYYNPKPRSINCVCYNKKQKHLALSREDASIEVWDLNHAPFLLKSIPGVENGSIEALGWASNRLFSTGLGGALLEWDLEELSLKTSVALTGYAAWCLDVNPFSTTVAVGTEQGYINLFSVSNNELVYEKLFDKQEGRIMCCKFDNTGNILVTGSINTIRVWNVETGHATARISASRRGKETIIWCLGVLSDNTIISGDNLGRLTFWDSTMGEQIETFTVHKADILAIAVSDDEKSVYCSGVDPVIVNFVKVDVNNKTQNAQWVKNIQRHIHEHDIRALVLQGEKLLSAGADGYLTFSSYPPKWVMRIPPMLPMPRSSVCPSKKLLLMRYINHIDIWKLGKYATKPNGKLVVHNINKKYRAGQPKKETESNIERDSVINAANIHKSKGIQTLELAEKPSKIASIHTKGNKQMKYCEMSPDGQYIMYSTDTDLRILKLELDEEEEMNASLSKVLINGLNVKSCEQAVFTEDAQTLILYSKSNLYVLQLDPQSGAELSQTIETNKSVAVQPNKGTTYLVAADSSSAIGVWLKSSKRTFEPYIALPKYKCVPSALAINSTGTSIVIAYVDQK</sequence>
<dbReference type="Proteomes" id="UP000299102">
    <property type="component" value="Unassembled WGS sequence"/>
</dbReference>
<feature type="non-terminal residue" evidence="3">
    <location>
        <position position="576"/>
    </location>
</feature>
<dbReference type="PANTHER" id="PTHR44163">
    <property type="entry name" value="U3 SMALL NUCLEOLAR RNA-ASSOCIATED PROTEIN 4 HOMOLOG"/>
    <property type="match status" value="1"/>
</dbReference>
<dbReference type="InterPro" id="IPR019775">
    <property type="entry name" value="WD40_repeat_CS"/>
</dbReference>
<dbReference type="GO" id="GO:0032040">
    <property type="term" value="C:small-subunit processome"/>
    <property type="evidence" value="ECO:0007669"/>
    <property type="project" value="TreeGrafter"/>
</dbReference>
<dbReference type="AlphaFoldDB" id="A0A4C1XM11"/>
<keyword evidence="1" id="KW-0853">WD repeat</keyword>